<organism evidence="2 3">
    <name type="scientific">Stylosanthes scabra</name>
    <dbReference type="NCBI Taxonomy" id="79078"/>
    <lineage>
        <taxon>Eukaryota</taxon>
        <taxon>Viridiplantae</taxon>
        <taxon>Streptophyta</taxon>
        <taxon>Embryophyta</taxon>
        <taxon>Tracheophyta</taxon>
        <taxon>Spermatophyta</taxon>
        <taxon>Magnoliopsida</taxon>
        <taxon>eudicotyledons</taxon>
        <taxon>Gunneridae</taxon>
        <taxon>Pentapetalae</taxon>
        <taxon>rosids</taxon>
        <taxon>fabids</taxon>
        <taxon>Fabales</taxon>
        <taxon>Fabaceae</taxon>
        <taxon>Papilionoideae</taxon>
        <taxon>50 kb inversion clade</taxon>
        <taxon>dalbergioids sensu lato</taxon>
        <taxon>Dalbergieae</taxon>
        <taxon>Pterocarpus clade</taxon>
        <taxon>Stylosanthes</taxon>
    </lineage>
</organism>
<dbReference type="Proteomes" id="UP001341840">
    <property type="component" value="Unassembled WGS sequence"/>
</dbReference>
<evidence type="ECO:0000313" key="3">
    <source>
        <dbReference type="Proteomes" id="UP001341840"/>
    </source>
</evidence>
<protein>
    <submittedName>
        <fullName evidence="2">Uncharacterized protein</fullName>
    </submittedName>
</protein>
<reference evidence="2 3" key="1">
    <citation type="journal article" date="2023" name="Plants (Basel)">
        <title>Bridging the Gap: Combining Genomics and Transcriptomics Approaches to Understand Stylosanthes scabra, an Orphan Legume from the Brazilian Caatinga.</title>
        <authorList>
            <person name="Ferreira-Neto J.R.C."/>
            <person name="da Silva M.D."/>
            <person name="Binneck E."/>
            <person name="de Melo N.F."/>
            <person name="da Silva R.H."/>
            <person name="de Melo A.L.T.M."/>
            <person name="Pandolfi V."/>
            <person name="Bustamante F.O."/>
            <person name="Brasileiro-Vidal A.C."/>
            <person name="Benko-Iseppon A.M."/>
        </authorList>
    </citation>
    <scope>NUCLEOTIDE SEQUENCE [LARGE SCALE GENOMIC DNA]</scope>
    <source>
        <tissue evidence="2">Leaves</tissue>
    </source>
</reference>
<name>A0ABU6Q3W3_9FABA</name>
<proteinExistence type="predicted"/>
<keyword evidence="3" id="KW-1185">Reference proteome</keyword>
<dbReference type="EMBL" id="JASCZI010000003">
    <property type="protein sequence ID" value="MED6106108.1"/>
    <property type="molecule type" value="Genomic_DNA"/>
</dbReference>
<evidence type="ECO:0000256" key="1">
    <source>
        <dbReference type="SAM" id="MobiDB-lite"/>
    </source>
</evidence>
<comment type="caution">
    <text evidence="2">The sequence shown here is derived from an EMBL/GenBank/DDBJ whole genome shotgun (WGS) entry which is preliminary data.</text>
</comment>
<feature type="region of interest" description="Disordered" evidence="1">
    <location>
        <begin position="165"/>
        <end position="220"/>
    </location>
</feature>
<gene>
    <name evidence="2" type="ORF">PIB30_001502</name>
</gene>
<feature type="region of interest" description="Disordered" evidence="1">
    <location>
        <begin position="350"/>
        <end position="380"/>
    </location>
</feature>
<evidence type="ECO:0000313" key="2">
    <source>
        <dbReference type="EMBL" id="MED6106108.1"/>
    </source>
</evidence>
<feature type="compositionally biased region" description="Basic and acidic residues" evidence="1">
    <location>
        <begin position="168"/>
        <end position="182"/>
    </location>
</feature>
<sequence>MEQIGSVDEYFSDFVHCVQSLDLNDSEILKRLLNGLQTFIHRDIIFDDPQTLWHAFCLAKFYEEKWMNPFSETSKPQSQIQIQIKKRSAKFLESSSAKFPEATTISDSKQQEVTDSIHISEIQKLHIQITNSNSRNSSILGPTQTTPETVLENYDAASVHNSIQRQFENSKNKEEEEPDPKSRIQFQQQFHQHQHKNSSKISKEDEVTEQIEGDGVKSSGASCSAEVGAFAKGKVDADLEPAETEDDATASDADEATALSRCSVVGDSVATKRERTLKTAGGVDHLSEPEAKHQGTIGNCWYSAERKLLSGSGSAEDGAGATVTDGGLLTRRLRRFVSLTPPPILAAVFPWNRGGDGEEHSRSGLGQRAESSAGDEKTSVTMAQPRSLAERCLSLSSFGNGTNGRKEGFLAVAAGTSARPQASDGRCCLGPAVGDSAAAHGWWKHEVQGVFLLFRLQNEKEQGNPDMELGCYYVIQAQINFLQFRREKGASFESSAPVMFVRSRVNTLRELKQLILSQLGAEGGWEIGHLEYRFQAITAEDRLEYRPSWISEDNPCTDDV</sequence>
<accession>A0ABU6Q3W3</accession>